<accession>A0A7R9UMP2</accession>
<gene>
    <name evidence="1" type="ORF">PLUT1463_LOCUS5102</name>
</gene>
<sequence>MVPSFCLPVLLPAARSSSPMPAASSADVFIYVDEAPRHLRAQLLDRLDPLAHARIFCTRALVRERLERAQVERLCGIRRKDEVLASAVLFLPRIVRALLATELLMQPRCHHGVHPFTGR</sequence>
<dbReference type="EMBL" id="HBEB01007895">
    <property type="protein sequence ID" value="CAD8270788.1"/>
    <property type="molecule type" value="Transcribed_RNA"/>
</dbReference>
<evidence type="ECO:0000313" key="1">
    <source>
        <dbReference type="EMBL" id="CAD8270788.1"/>
    </source>
</evidence>
<reference evidence="1" key="1">
    <citation type="submission" date="2021-01" db="EMBL/GenBank/DDBJ databases">
        <authorList>
            <person name="Corre E."/>
            <person name="Pelletier E."/>
            <person name="Niang G."/>
            <person name="Scheremetjew M."/>
            <person name="Finn R."/>
            <person name="Kale V."/>
            <person name="Holt S."/>
            <person name="Cochrane G."/>
            <person name="Meng A."/>
            <person name="Brown T."/>
            <person name="Cohen L."/>
        </authorList>
    </citation>
    <scope>NUCLEOTIDE SEQUENCE</scope>
    <source>
        <strain evidence="1">RCC1537</strain>
    </source>
</reference>
<name>A0A7R9UMP2_DIALT</name>
<proteinExistence type="predicted"/>
<organism evidence="1">
    <name type="scientific">Diacronema lutheri</name>
    <name type="common">Unicellular marine alga</name>
    <name type="synonym">Monochrysis lutheri</name>
    <dbReference type="NCBI Taxonomy" id="2081491"/>
    <lineage>
        <taxon>Eukaryota</taxon>
        <taxon>Haptista</taxon>
        <taxon>Haptophyta</taxon>
        <taxon>Pavlovophyceae</taxon>
        <taxon>Pavlovales</taxon>
        <taxon>Pavlovaceae</taxon>
        <taxon>Diacronema</taxon>
    </lineage>
</organism>
<dbReference type="AlphaFoldDB" id="A0A7R9UMP2"/>
<protein>
    <submittedName>
        <fullName evidence="1">Uncharacterized protein</fullName>
    </submittedName>
</protein>